<dbReference type="GO" id="GO:0006508">
    <property type="term" value="P:proteolysis"/>
    <property type="evidence" value="ECO:0007669"/>
    <property type="project" value="InterPro"/>
</dbReference>
<sequence length="79" mass="9007">TSTDDDRVVPSNAYKFAAEMQRDQGCANPILLHVATATSHIYMPTDKLLRHDADNWGFIGTEIGMRPPELARRMRQMEF</sequence>
<name>T0ZWW2_9ZZZZ</name>
<reference evidence="1" key="2">
    <citation type="journal article" date="2014" name="ISME J.">
        <title>Microbial stratification in low pH oxic and suboxic macroscopic growths along an acid mine drainage.</title>
        <authorList>
            <person name="Mendez-Garcia C."/>
            <person name="Mesa V."/>
            <person name="Sprenger R.R."/>
            <person name="Richter M."/>
            <person name="Diez M.S."/>
            <person name="Solano J."/>
            <person name="Bargiela R."/>
            <person name="Golyshina O.V."/>
            <person name="Manteca A."/>
            <person name="Ramos J.L."/>
            <person name="Gallego J.R."/>
            <person name="Llorente I."/>
            <person name="Martins Dos Santos V.A."/>
            <person name="Jensen O.N."/>
            <person name="Pelaez A.I."/>
            <person name="Sanchez J."/>
            <person name="Ferrer M."/>
        </authorList>
    </citation>
    <scope>NUCLEOTIDE SEQUENCE</scope>
</reference>
<dbReference type="AlphaFoldDB" id="T0ZWW2"/>
<dbReference type="Gene3D" id="3.40.50.1820">
    <property type="entry name" value="alpha/beta hydrolase"/>
    <property type="match status" value="1"/>
</dbReference>
<reference evidence="1" key="1">
    <citation type="submission" date="2013-08" db="EMBL/GenBank/DDBJ databases">
        <authorList>
            <person name="Mendez C."/>
            <person name="Richter M."/>
            <person name="Ferrer M."/>
            <person name="Sanchez J."/>
        </authorList>
    </citation>
    <scope>NUCLEOTIDE SEQUENCE</scope>
</reference>
<comment type="caution">
    <text evidence="1">The sequence shown here is derived from an EMBL/GenBank/DDBJ whole genome shotgun (WGS) entry which is preliminary data.</text>
</comment>
<dbReference type="EMBL" id="AUZZ01005574">
    <property type="protein sequence ID" value="EQD49087.1"/>
    <property type="molecule type" value="Genomic_DNA"/>
</dbReference>
<organism evidence="1">
    <name type="scientific">mine drainage metagenome</name>
    <dbReference type="NCBI Taxonomy" id="410659"/>
    <lineage>
        <taxon>unclassified sequences</taxon>
        <taxon>metagenomes</taxon>
        <taxon>ecological metagenomes</taxon>
    </lineage>
</organism>
<protein>
    <submittedName>
        <fullName evidence="1">Prolyl endopeptidase</fullName>
    </submittedName>
</protein>
<proteinExistence type="predicted"/>
<dbReference type="InterPro" id="IPR029058">
    <property type="entry name" value="AB_hydrolase_fold"/>
</dbReference>
<gene>
    <name evidence="1" type="ORF">B2A_07764</name>
</gene>
<feature type="non-terminal residue" evidence="1">
    <location>
        <position position="1"/>
    </location>
</feature>
<dbReference type="GO" id="GO:0008236">
    <property type="term" value="F:serine-type peptidase activity"/>
    <property type="evidence" value="ECO:0007669"/>
    <property type="project" value="InterPro"/>
</dbReference>
<accession>T0ZWW2</accession>
<evidence type="ECO:0000313" key="1">
    <source>
        <dbReference type="EMBL" id="EQD49087.1"/>
    </source>
</evidence>